<feature type="transmembrane region" description="Helical" evidence="1">
    <location>
        <begin position="29"/>
        <end position="46"/>
    </location>
</feature>
<dbReference type="EMBL" id="CAEZWD010000062">
    <property type="protein sequence ID" value="CAB4649869.1"/>
    <property type="molecule type" value="Genomic_DNA"/>
</dbReference>
<keyword evidence="1" id="KW-0812">Transmembrane</keyword>
<evidence type="ECO:0000256" key="1">
    <source>
        <dbReference type="SAM" id="Phobius"/>
    </source>
</evidence>
<accession>A0A6J6KPL5</accession>
<sequence>MQIEERLERAGDRLKARFSNDGSSKFTEGFVAASLLFCVGAMSVLGPITDGLGGGNEILVLKSTLDFFASIAFASVFGWGVAASALTILVFQGSLTALGYALGNFMSEVQVLMLTATGGLLILGISLRLLNIRQIPVGNMLPALVIAPLLVAAVA</sequence>
<dbReference type="PANTHER" id="PTHR36111">
    <property type="entry name" value="INNER MEMBRANE PROTEIN-RELATED"/>
    <property type="match status" value="1"/>
</dbReference>
<feature type="transmembrane region" description="Helical" evidence="1">
    <location>
        <begin position="137"/>
        <end position="154"/>
    </location>
</feature>
<feature type="transmembrane region" description="Helical" evidence="1">
    <location>
        <begin position="111"/>
        <end position="130"/>
    </location>
</feature>
<proteinExistence type="predicted"/>
<feature type="transmembrane region" description="Helical" evidence="1">
    <location>
        <begin position="67"/>
        <end position="91"/>
    </location>
</feature>
<gene>
    <name evidence="2" type="ORF">UFOPK2171_00595</name>
</gene>
<keyword evidence="1" id="KW-1133">Transmembrane helix</keyword>
<evidence type="ECO:0000313" key="2">
    <source>
        <dbReference type="EMBL" id="CAB4649869.1"/>
    </source>
</evidence>
<name>A0A6J6KPL5_9ZZZZ</name>
<organism evidence="2">
    <name type="scientific">freshwater metagenome</name>
    <dbReference type="NCBI Taxonomy" id="449393"/>
    <lineage>
        <taxon>unclassified sequences</taxon>
        <taxon>metagenomes</taxon>
        <taxon>ecological metagenomes</taxon>
    </lineage>
</organism>
<keyword evidence="1" id="KW-0472">Membrane</keyword>
<dbReference type="AlphaFoldDB" id="A0A6J6KPL5"/>
<dbReference type="PANTHER" id="PTHR36111:SF2">
    <property type="entry name" value="INNER MEMBRANE PROTEIN"/>
    <property type="match status" value="1"/>
</dbReference>
<dbReference type="InterPro" id="IPR007563">
    <property type="entry name" value="DUF554"/>
</dbReference>
<dbReference type="Pfam" id="PF04474">
    <property type="entry name" value="DUF554"/>
    <property type="match status" value="1"/>
</dbReference>
<protein>
    <submittedName>
        <fullName evidence="2">Unannotated protein</fullName>
    </submittedName>
</protein>
<reference evidence="2" key="1">
    <citation type="submission" date="2020-05" db="EMBL/GenBank/DDBJ databases">
        <authorList>
            <person name="Chiriac C."/>
            <person name="Salcher M."/>
            <person name="Ghai R."/>
            <person name="Kavagutti S V."/>
        </authorList>
    </citation>
    <scope>NUCLEOTIDE SEQUENCE</scope>
</reference>